<comment type="caution">
    <text evidence="2">The sequence shown here is derived from an EMBL/GenBank/DDBJ whole genome shotgun (WGS) entry which is preliminary data.</text>
</comment>
<evidence type="ECO:0000313" key="3">
    <source>
        <dbReference type="Proteomes" id="UP000252669"/>
    </source>
</evidence>
<keyword evidence="1" id="KW-0175">Coiled coil</keyword>
<sequence>MGKDVRVKIKIDSDSTKLDELNSKINNTKEHFNNTNSAVTTFLQRINFGVKAIGGFYLLGNVLGSIKNVGFEANRQLQNIENSLTTLKAVSSSNVDTLGKQLTVQEKYNLAQVESKEILEKLIKINKEVPHSVEQTSRIYDAIFISMSKAGASSEDLIEITKKLSIATGNRMSIDELLSAIDNLADGTVVASSSMGRFLKSIGLGNDEIKRSTNVVQLFKDKLSGFQSLDSFDGRVSRLKENFSNLSTTLIKTSFDKFSSSLIPLSSLLDSLNEKLVKFDNKINKVQDIHKQNSISVLKDQLKDLDKRIEESKLSQNRWYNDSSNIQAEINKLNLLKKTTEKKIKSLEDDNNAKLKFDFSDQIKQGEKLINEVLNPTSAKIEEINAKYKKYFDLYKKEGKDTTQLQLALNKEIADVHDKDILKNKKNIKSLEDLRKAYTDIAKIGMSDYEKALIGISEQSKSWLETGVSINDTLAAQIKLIDELNTKKVIDDSKEDLSYQERLLQLKTDSYEKELELANISYSQKALDIQGSNKPIEDKQKLLELETQIYKKTVERLGVENQINILDETSNSYQDMLESQISLIDATNDWNSNLTGTAASLNNIASATANLSKLNLTNLKAENKLNNEYEKNKLKYASDSKKLKELDIKYTKDKASLDSKNISATLLGYSNIAGALSSMYDEGSKEAAAFQIAQSSLALVEGTRAVLTAGTGDPYTAIPRMIAMGAMVQSLLGSIGVAFGMNKESQSWDSFSKMGANTGVGSVLGDSSAKSESISNSLAILEDFAKPQFQVLQDMNKAVQSIESKIAGITKILINNAGFALGHGFEGFETDYKNSVKISNTLSTAIISGGAGLILSKLKIPVVSDIVGFLGSGINKVLGGVFGKTSVKQTLHDSGITFNDISLVQALKDLDGDAYQTIKTVKKKKSWFGSSTSTSYKSYFQDLDKETNRQFTLVLNNLYDTVLNAGVALDSLEKDTQKNLSKFVVSIGKISLKDKSSAQIQEILGNIFSKLGDDLAKSAFPLLEEFQAVGEGMFETLTRVATGMEEAGFYIKRLGQGFEDIKYTEILNKQGKVGFEALYQSIEKFEEKTYGANSGLLQIIDSLNSTAEELYGVYIILDELRDRIKFLGHDTYGLTRAMISGAGSINALQDGFKDFFDNFLNDDEQLTFNTKQLIDNFNSLNIALPTSKSNFRSLIDSIDLTNESGQELYGRLITLSGAFATVSDKTTSSLEELIKEIDELNNSSFNSFVLSLEKVGDSLKSLKDIAFGFINSFNTSNSDLKTNIITYNQKRASFEEYFNENGSLKDGVEFDAVKSLYSEISSIAKNIASKDDNLTSSLISKFEKDIEQFDLANDVVKVKIVDGLGGLLDLQSLQLAQLQLAFKDGTISKDELEKIAGLDDVTIKKILEFVEKSNYFNIDNKQEDISNKKELEKLDTQSFIKNDYIGKQEQVDIMKLLGVSYNTAKPLIESLQDLNSIASKDLFSYVSNLVGFKGGEFYDLTIYDHIKKLNPFLQKDLSNILEQIRKEALFNKDKNAKSKKTLNSYSVGSTNIEYDQIAQIHKGEAIIPRNFADGLRDGNLSLGDNSKVVKTIENLITICIQGFEELRKVRKEVQIIEAKIGGNI</sequence>
<keyword evidence="3" id="KW-1185">Reference proteome</keyword>
<dbReference type="RefSeq" id="WP_113894968.1">
    <property type="nucleotide sequence ID" value="NZ_JANJGA010000015.1"/>
</dbReference>
<dbReference type="EMBL" id="PDKB01000016">
    <property type="protein sequence ID" value="RBQ28417.1"/>
    <property type="molecule type" value="Genomic_DNA"/>
</dbReference>
<proteinExistence type="predicted"/>
<evidence type="ECO:0000256" key="1">
    <source>
        <dbReference type="SAM" id="Coils"/>
    </source>
</evidence>
<organism evidence="2 3">
    <name type="scientific">Aliarcobacter vitoriensis</name>
    <dbReference type="NCBI Taxonomy" id="2011099"/>
    <lineage>
        <taxon>Bacteria</taxon>
        <taxon>Pseudomonadati</taxon>
        <taxon>Campylobacterota</taxon>
        <taxon>Epsilonproteobacteria</taxon>
        <taxon>Campylobacterales</taxon>
        <taxon>Arcobacteraceae</taxon>
        <taxon>Aliarcobacter</taxon>
    </lineage>
</organism>
<dbReference type="OrthoDB" id="5350549at2"/>
<dbReference type="Proteomes" id="UP000252669">
    <property type="component" value="Unassembled WGS sequence"/>
</dbReference>
<gene>
    <name evidence="2" type="ORF">CRU91_09355</name>
</gene>
<accession>A0A366MQU2</accession>
<reference evidence="2 3" key="1">
    <citation type="submission" date="2017-10" db="EMBL/GenBank/DDBJ databases">
        <title>Genomics of the genus Arcobacter.</title>
        <authorList>
            <person name="Perez-Cataluna A."/>
            <person name="Figueras M.J."/>
        </authorList>
    </citation>
    <scope>NUCLEOTIDE SEQUENCE [LARGE SCALE GENOMIC DNA]</scope>
    <source>
        <strain evidence="2 3">CECT 9230</strain>
    </source>
</reference>
<name>A0A366MQU2_9BACT</name>
<protein>
    <submittedName>
        <fullName evidence="2">Uncharacterized protein</fullName>
    </submittedName>
</protein>
<evidence type="ECO:0000313" key="2">
    <source>
        <dbReference type="EMBL" id="RBQ28417.1"/>
    </source>
</evidence>
<feature type="coiled-coil region" evidence="1">
    <location>
        <begin position="269"/>
        <end position="350"/>
    </location>
</feature>
<feature type="coiled-coil region" evidence="1">
    <location>
        <begin position="604"/>
        <end position="631"/>
    </location>
</feature>